<evidence type="ECO:0000256" key="4">
    <source>
        <dbReference type="ARBA" id="ARBA00023172"/>
    </source>
</evidence>
<evidence type="ECO:0000256" key="2">
    <source>
        <dbReference type="ARBA" id="ARBA00022908"/>
    </source>
</evidence>
<keyword evidence="3" id="KW-0238">DNA-binding</keyword>
<dbReference type="PANTHER" id="PTHR30349:SF64">
    <property type="entry name" value="PROPHAGE INTEGRASE INTD-RELATED"/>
    <property type="match status" value="1"/>
</dbReference>
<proteinExistence type="inferred from homology"/>
<name>A0ABY7AML8_9ALTE</name>
<evidence type="ECO:0000256" key="3">
    <source>
        <dbReference type="ARBA" id="ARBA00023125"/>
    </source>
</evidence>
<sequence>MAKPQFIESIRTELRTKHHSYTTEKSYLHWVRSQEAMLIISNLSGKYRIIASLLFGAGLRINEALRLRIKDIDFHNKSIFVFRGKGNKDRCTLLPENLIVFLQAQIEKAKQLHQQDIEEGLGFASMQKNHKTSTPKNIRTVQSQLGHSDVKTTQIYTHVLQQGANGVISPLNKFLA</sequence>
<evidence type="ECO:0000259" key="5">
    <source>
        <dbReference type="PROSITE" id="PS51898"/>
    </source>
</evidence>
<evidence type="ECO:0000313" key="7">
    <source>
        <dbReference type="Proteomes" id="UP001163726"/>
    </source>
</evidence>
<feature type="domain" description="Tyr recombinase" evidence="5">
    <location>
        <begin position="26"/>
        <end position="169"/>
    </location>
</feature>
<dbReference type="InterPro" id="IPR011010">
    <property type="entry name" value="DNA_brk_join_enz"/>
</dbReference>
<organism evidence="6 7">
    <name type="scientific">Catenovulum adriaticum</name>
    <dbReference type="NCBI Taxonomy" id="2984846"/>
    <lineage>
        <taxon>Bacteria</taxon>
        <taxon>Pseudomonadati</taxon>
        <taxon>Pseudomonadota</taxon>
        <taxon>Gammaproteobacteria</taxon>
        <taxon>Alteromonadales</taxon>
        <taxon>Alteromonadaceae</taxon>
        <taxon>Catenovulum</taxon>
    </lineage>
</organism>
<gene>
    <name evidence="6" type="ORF">OLW01_01200</name>
</gene>
<accession>A0ABY7AML8</accession>
<reference evidence="6" key="1">
    <citation type="submission" date="2022-10" db="EMBL/GenBank/DDBJ databases">
        <title>Catenovulum adriacola sp. nov. isolated in the Harbour of Susak.</title>
        <authorList>
            <person name="Schoch T."/>
            <person name="Reich S.J."/>
            <person name="Stoeferle S."/>
            <person name="Flaiz M."/>
            <person name="Kazda M."/>
            <person name="Riedel C.U."/>
            <person name="Duerre P."/>
        </authorList>
    </citation>
    <scope>NUCLEOTIDE SEQUENCE</scope>
    <source>
        <strain evidence="6">TS8</strain>
    </source>
</reference>
<dbReference type="PROSITE" id="PS51898">
    <property type="entry name" value="TYR_RECOMBINASE"/>
    <property type="match status" value="1"/>
</dbReference>
<protein>
    <submittedName>
        <fullName evidence="6">Tyrosine-type recombinase/integrase</fullName>
    </submittedName>
</protein>
<dbReference type="Gene3D" id="1.10.443.10">
    <property type="entry name" value="Intergrase catalytic core"/>
    <property type="match status" value="1"/>
</dbReference>
<dbReference type="Gene3D" id="1.10.150.130">
    <property type="match status" value="1"/>
</dbReference>
<keyword evidence="2" id="KW-0229">DNA integration</keyword>
<dbReference type="InterPro" id="IPR002104">
    <property type="entry name" value="Integrase_catalytic"/>
</dbReference>
<dbReference type="InterPro" id="IPR010998">
    <property type="entry name" value="Integrase_recombinase_N"/>
</dbReference>
<dbReference type="PANTHER" id="PTHR30349">
    <property type="entry name" value="PHAGE INTEGRASE-RELATED"/>
    <property type="match status" value="1"/>
</dbReference>
<dbReference type="EMBL" id="CP109965">
    <property type="protein sequence ID" value="WAJ70463.1"/>
    <property type="molecule type" value="Genomic_DNA"/>
</dbReference>
<evidence type="ECO:0000313" key="6">
    <source>
        <dbReference type="EMBL" id="WAJ70463.1"/>
    </source>
</evidence>
<dbReference type="Proteomes" id="UP001163726">
    <property type="component" value="Chromosome"/>
</dbReference>
<evidence type="ECO:0000256" key="1">
    <source>
        <dbReference type="ARBA" id="ARBA00008857"/>
    </source>
</evidence>
<comment type="similarity">
    <text evidence="1">Belongs to the 'phage' integrase family.</text>
</comment>
<dbReference type="SUPFAM" id="SSF56349">
    <property type="entry name" value="DNA breaking-rejoining enzymes"/>
    <property type="match status" value="1"/>
</dbReference>
<keyword evidence="7" id="KW-1185">Reference proteome</keyword>
<dbReference type="Pfam" id="PF00589">
    <property type="entry name" value="Phage_integrase"/>
    <property type="match status" value="1"/>
</dbReference>
<dbReference type="InterPro" id="IPR013762">
    <property type="entry name" value="Integrase-like_cat_sf"/>
</dbReference>
<dbReference type="InterPro" id="IPR050090">
    <property type="entry name" value="Tyrosine_recombinase_XerCD"/>
</dbReference>
<keyword evidence="4" id="KW-0233">DNA recombination</keyword>